<dbReference type="EMBL" id="CP009245">
    <property type="protein sequence ID" value="APT85065.1"/>
    <property type="molecule type" value="Genomic_DNA"/>
</dbReference>
<accession>A0A1L7CGW0</accession>
<proteinExistence type="predicted"/>
<gene>
    <name evidence="1" type="ORF">CAQU_08270</name>
</gene>
<dbReference type="Proteomes" id="UP000185478">
    <property type="component" value="Chromosome"/>
</dbReference>
<evidence type="ECO:0000313" key="2">
    <source>
        <dbReference type="Proteomes" id="UP000185478"/>
    </source>
</evidence>
<reference evidence="1 2" key="1">
    <citation type="submission" date="2014-08" db="EMBL/GenBank/DDBJ databases">
        <title>Complete genome sequence of Corynebacterium aquilae S-613T(T) (=DSM 44791(T)), isolated from the choana of a healthy golden eagle.</title>
        <authorList>
            <person name="Ruckert C."/>
            <person name="Albersmeier A."/>
            <person name="Winkler A."/>
            <person name="Kalinowski J."/>
        </authorList>
    </citation>
    <scope>NUCLEOTIDE SEQUENCE [LARGE SCALE GENOMIC DNA]</scope>
    <source>
        <strain evidence="1 2">S-613</strain>
    </source>
</reference>
<name>A0A1L7CGW0_9CORY</name>
<keyword evidence="2" id="KW-1185">Reference proteome</keyword>
<protein>
    <submittedName>
        <fullName evidence="1">Uncharacterized protein</fullName>
    </submittedName>
</protein>
<dbReference type="AlphaFoldDB" id="A0A1L7CGW0"/>
<evidence type="ECO:0000313" key="1">
    <source>
        <dbReference type="EMBL" id="APT85065.1"/>
    </source>
</evidence>
<organism evidence="1 2">
    <name type="scientific">Corynebacterium aquilae DSM 44791</name>
    <dbReference type="NCBI Taxonomy" id="1431546"/>
    <lineage>
        <taxon>Bacteria</taxon>
        <taxon>Bacillati</taxon>
        <taxon>Actinomycetota</taxon>
        <taxon>Actinomycetes</taxon>
        <taxon>Mycobacteriales</taxon>
        <taxon>Corynebacteriaceae</taxon>
        <taxon>Corynebacterium</taxon>
    </lineage>
</organism>
<dbReference type="KEGG" id="caqu:CAQU_08270"/>
<sequence>MKEIVHLTHGGSSPTMAHRVFLGFATMSPHLLPLHPDRARTSLPRLVARGQHPTQPESRHSAAQVALSHSLATQLHTADGPITWDQLRHLPGSTISWWNRSAENLLRTASSGDVPYQFIALRGVLPRRERHSHTPAANPPKFFEVHTTEALQASSWLSHPACFQLLHDAATQRLKHAPFFLPLASGQLLVASTPNQRLLHAAAEAVGDSPLTAGPVQCHHGFPVVVGQDRVPPVRGIHPTLRGPMAHANAA</sequence>